<dbReference type="InterPro" id="IPR050833">
    <property type="entry name" value="Poly_Biosynth_Transport"/>
</dbReference>
<feature type="transmembrane region" description="Helical" evidence="6">
    <location>
        <begin position="136"/>
        <end position="158"/>
    </location>
</feature>
<evidence type="ECO:0000256" key="3">
    <source>
        <dbReference type="ARBA" id="ARBA00022692"/>
    </source>
</evidence>
<dbReference type="PANTHER" id="PTHR30250:SF11">
    <property type="entry name" value="O-ANTIGEN TRANSPORTER-RELATED"/>
    <property type="match status" value="1"/>
</dbReference>
<feature type="transmembrane region" description="Helical" evidence="6">
    <location>
        <begin position="451"/>
        <end position="470"/>
    </location>
</feature>
<feature type="transmembrane region" description="Helical" evidence="6">
    <location>
        <begin position="329"/>
        <end position="352"/>
    </location>
</feature>
<evidence type="ECO:0000256" key="2">
    <source>
        <dbReference type="ARBA" id="ARBA00022475"/>
    </source>
</evidence>
<evidence type="ECO:0000256" key="4">
    <source>
        <dbReference type="ARBA" id="ARBA00022989"/>
    </source>
</evidence>
<dbReference type="AlphaFoldDB" id="A0A1G2H6J7"/>
<evidence type="ECO:0000256" key="1">
    <source>
        <dbReference type="ARBA" id="ARBA00004651"/>
    </source>
</evidence>
<comment type="caution">
    <text evidence="7">The sequence shown here is derived from an EMBL/GenBank/DDBJ whole genome shotgun (WGS) entry which is preliminary data.</text>
</comment>
<dbReference type="Pfam" id="PF01943">
    <property type="entry name" value="Polysacc_synt"/>
    <property type="match status" value="1"/>
</dbReference>
<feature type="transmembrane region" description="Helical" evidence="6">
    <location>
        <begin position="206"/>
        <end position="228"/>
    </location>
</feature>
<accession>A0A1G2H6J7</accession>
<dbReference type="STRING" id="1802158.A2827_02615"/>
<dbReference type="EMBL" id="MHOD01000014">
    <property type="protein sequence ID" value="OGZ58094.1"/>
    <property type="molecule type" value="Genomic_DNA"/>
</dbReference>
<feature type="transmembrane region" description="Helical" evidence="6">
    <location>
        <begin position="69"/>
        <end position="88"/>
    </location>
</feature>
<feature type="transmembrane region" description="Helical" evidence="6">
    <location>
        <begin position="358"/>
        <end position="381"/>
    </location>
</feature>
<keyword evidence="5 6" id="KW-0472">Membrane</keyword>
<keyword evidence="4 6" id="KW-1133">Transmembrane helix</keyword>
<name>A0A1G2H6J7_9BACT</name>
<sequence length="519" mass="57302">MLLYGHIHNFNAYQNANDNKFVTSISNKIALNAAISAGSRLVSMAFGLVSVSLVIRTLGQEGFGQYSTVLAYLALFVIAADLGLHSLMAREISRSERDLSAVSSNFFSLRFAGTVIFLALGFLLCFLFPYPIEVKMAIGLGSFGFLFLSMSQILLVVFQKYLTLHKAAIAEVLGRTVQVLFVYLIYIRFGDLNITTSENMSQGKVLYLFILVMSLASLTIFFFEFVFVRKTVKISLNFKFKEWYQILKVAWPIALSIALTLIYFKIDTIFLSVMKPPEHVGIYGAAYRVLESLIFFPAMFAGIMMPILSKEVTKSLKDFNNVLAKSLKAVSVFAFPTAVGGILLSYSIVSLIGGKEFLAAGLTMQILFIAIGLIFFGNILGRAVIALDLQKKATAAYLFGVVLNVALNIIFIPKYSYLGAAWTTVVTELMIVAFLFLLVKLKTDLKVKWGDLWKILGSCVVMGVFLYAFANPITEPLPLWKLGIAIVIGAVSYFGALYIIKGVDIKEISSIMNVKPPTS</sequence>
<organism evidence="7 8">
    <name type="scientific">Candidatus Spechtbacteria bacterium RIFCSPHIGHO2_01_FULL_43_30</name>
    <dbReference type="NCBI Taxonomy" id="1802158"/>
    <lineage>
        <taxon>Bacteria</taxon>
        <taxon>Candidatus Spechtiibacteriota</taxon>
    </lineage>
</organism>
<keyword evidence="3 6" id="KW-0812">Transmembrane</keyword>
<reference evidence="7 8" key="1">
    <citation type="journal article" date="2016" name="Nat. Commun.">
        <title>Thousands of microbial genomes shed light on interconnected biogeochemical processes in an aquifer system.</title>
        <authorList>
            <person name="Anantharaman K."/>
            <person name="Brown C.T."/>
            <person name="Hug L.A."/>
            <person name="Sharon I."/>
            <person name="Castelle C.J."/>
            <person name="Probst A.J."/>
            <person name="Thomas B.C."/>
            <person name="Singh A."/>
            <person name="Wilkins M.J."/>
            <person name="Karaoz U."/>
            <person name="Brodie E.L."/>
            <person name="Williams K.H."/>
            <person name="Hubbard S.S."/>
            <person name="Banfield J.F."/>
        </authorList>
    </citation>
    <scope>NUCLEOTIDE SEQUENCE [LARGE SCALE GENOMIC DNA]</scope>
</reference>
<protein>
    <submittedName>
        <fullName evidence="7">Uncharacterized protein</fullName>
    </submittedName>
</protein>
<gene>
    <name evidence="7" type="ORF">A2827_02615</name>
</gene>
<evidence type="ECO:0000256" key="6">
    <source>
        <dbReference type="SAM" id="Phobius"/>
    </source>
</evidence>
<comment type="subcellular location">
    <subcellularLocation>
        <location evidence="1">Cell membrane</location>
        <topology evidence="1">Multi-pass membrane protein</topology>
    </subcellularLocation>
</comment>
<proteinExistence type="predicted"/>
<evidence type="ECO:0000313" key="8">
    <source>
        <dbReference type="Proteomes" id="UP000177932"/>
    </source>
</evidence>
<feature type="transmembrane region" description="Helical" evidence="6">
    <location>
        <begin position="482"/>
        <end position="500"/>
    </location>
</feature>
<feature type="transmembrane region" description="Helical" evidence="6">
    <location>
        <begin position="29"/>
        <end position="49"/>
    </location>
</feature>
<keyword evidence="2" id="KW-1003">Cell membrane</keyword>
<feature type="transmembrane region" description="Helical" evidence="6">
    <location>
        <begin position="109"/>
        <end position="130"/>
    </location>
</feature>
<dbReference type="PANTHER" id="PTHR30250">
    <property type="entry name" value="PST FAMILY PREDICTED COLANIC ACID TRANSPORTER"/>
    <property type="match status" value="1"/>
</dbReference>
<feature type="transmembrane region" description="Helical" evidence="6">
    <location>
        <begin position="286"/>
        <end position="308"/>
    </location>
</feature>
<evidence type="ECO:0000313" key="7">
    <source>
        <dbReference type="EMBL" id="OGZ58094.1"/>
    </source>
</evidence>
<feature type="transmembrane region" description="Helical" evidence="6">
    <location>
        <begin position="417"/>
        <end position="439"/>
    </location>
</feature>
<evidence type="ECO:0000256" key="5">
    <source>
        <dbReference type="ARBA" id="ARBA00023136"/>
    </source>
</evidence>
<feature type="transmembrane region" description="Helical" evidence="6">
    <location>
        <begin position="249"/>
        <end position="266"/>
    </location>
</feature>
<dbReference type="GO" id="GO:0005886">
    <property type="term" value="C:plasma membrane"/>
    <property type="evidence" value="ECO:0007669"/>
    <property type="project" value="UniProtKB-SubCell"/>
</dbReference>
<dbReference type="InterPro" id="IPR002797">
    <property type="entry name" value="Polysacc_synth"/>
</dbReference>
<feature type="transmembrane region" description="Helical" evidence="6">
    <location>
        <begin position="393"/>
        <end position="411"/>
    </location>
</feature>
<dbReference type="Proteomes" id="UP000177932">
    <property type="component" value="Unassembled WGS sequence"/>
</dbReference>
<dbReference type="CDD" id="cd13128">
    <property type="entry name" value="MATE_Wzx_like"/>
    <property type="match status" value="1"/>
</dbReference>